<dbReference type="InterPro" id="IPR056928">
    <property type="entry name" value="Gp77-like"/>
</dbReference>
<dbReference type="EMBL" id="LR797378">
    <property type="protein sequence ID" value="CAB4211768.1"/>
    <property type="molecule type" value="Genomic_DNA"/>
</dbReference>
<proteinExistence type="predicted"/>
<organism evidence="1">
    <name type="scientific">uncultured Caudovirales phage</name>
    <dbReference type="NCBI Taxonomy" id="2100421"/>
    <lineage>
        <taxon>Viruses</taxon>
        <taxon>Duplodnaviria</taxon>
        <taxon>Heunggongvirae</taxon>
        <taxon>Uroviricota</taxon>
        <taxon>Caudoviricetes</taxon>
        <taxon>Peduoviridae</taxon>
        <taxon>Maltschvirus</taxon>
        <taxon>Maltschvirus maltsch</taxon>
    </lineage>
</organism>
<gene>
    <name evidence="3" type="ORF">UFOVP1079_15</name>
    <name evidence="4" type="ORF">UFOVP1320_19</name>
    <name evidence="5" type="ORF">UFOVP1431_36</name>
    <name evidence="6" type="ORF">UFOVP1527_37</name>
    <name evidence="1" type="ORF">UFOVP548_34</name>
    <name evidence="2" type="ORF">UFOVP904_34</name>
</gene>
<name>A0A6J5MSB3_9CAUD</name>
<evidence type="ECO:0000313" key="4">
    <source>
        <dbReference type="EMBL" id="CAB4197551.1"/>
    </source>
</evidence>
<dbReference type="Pfam" id="PF23148">
    <property type="entry name" value="Gp77"/>
    <property type="match status" value="1"/>
</dbReference>
<dbReference type="EMBL" id="LR796520">
    <property type="protein sequence ID" value="CAB4149724.1"/>
    <property type="molecule type" value="Genomic_DNA"/>
</dbReference>
<evidence type="ECO:0000313" key="5">
    <source>
        <dbReference type="EMBL" id="CAB4211768.1"/>
    </source>
</evidence>
<dbReference type="EMBL" id="LR798373">
    <property type="protein sequence ID" value="CAB5227402.1"/>
    <property type="molecule type" value="Genomic_DNA"/>
</dbReference>
<sequence length="128" mass="13101">MSPPPPSLSVNTLRWPAPASKAAIKMSRVVLEGKLTSETVTETFDFLSRLAVGETLSTAAVTASVYSGTDSSPSSIVSGSATISGSKVNQKITAGTLGVVYKLLCTVTTSASQTLVLAALLVIVPDTE</sequence>
<evidence type="ECO:0000313" key="3">
    <source>
        <dbReference type="EMBL" id="CAB4182380.1"/>
    </source>
</evidence>
<reference evidence="1" key="1">
    <citation type="submission" date="2020-04" db="EMBL/GenBank/DDBJ databases">
        <authorList>
            <person name="Chiriac C."/>
            <person name="Salcher M."/>
            <person name="Ghai R."/>
            <person name="Kavagutti S V."/>
        </authorList>
    </citation>
    <scope>NUCLEOTIDE SEQUENCE</scope>
</reference>
<evidence type="ECO:0000313" key="2">
    <source>
        <dbReference type="EMBL" id="CAB4170058.1"/>
    </source>
</evidence>
<dbReference type="EMBL" id="LR797269">
    <property type="protein sequence ID" value="CAB4197551.1"/>
    <property type="molecule type" value="Genomic_DNA"/>
</dbReference>
<evidence type="ECO:0000313" key="1">
    <source>
        <dbReference type="EMBL" id="CAB4149724.1"/>
    </source>
</evidence>
<dbReference type="EMBL" id="LR797037">
    <property type="protein sequence ID" value="CAB4182380.1"/>
    <property type="molecule type" value="Genomic_DNA"/>
</dbReference>
<dbReference type="EMBL" id="LR796851">
    <property type="protein sequence ID" value="CAB4170058.1"/>
    <property type="molecule type" value="Genomic_DNA"/>
</dbReference>
<protein>
    <submittedName>
        <fullName evidence="1">Uncharacterized protein</fullName>
    </submittedName>
</protein>
<evidence type="ECO:0000313" key="6">
    <source>
        <dbReference type="EMBL" id="CAB5227402.1"/>
    </source>
</evidence>
<accession>A0A6J5MSB3</accession>